<comment type="caution">
    <text evidence="2">The sequence shown here is derived from an EMBL/GenBank/DDBJ whole genome shotgun (WGS) entry which is preliminary data.</text>
</comment>
<dbReference type="Gene3D" id="1.10.510.10">
    <property type="entry name" value="Transferase(Phosphotransferase) domain 1"/>
    <property type="match status" value="1"/>
</dbReference>
<dbReference type="Pfam" id="PF07714">
    <property type="entry name" value="PK_Tyr_Ser-Thr"/>
    <property type="match status" value="1"/>
</dbReference>
<dbReference type="PROSITE" id="PS50011">
    <property type="entry name" value="PROTEIN_KINASE_DOM"/>
    <property type="match status" value="1"/>
</dbReference>
<sequence length="253" mass="29041">MDYDKEAKRLREVISDERRRKEVLRTTGEEAQEWLDLMQLLLERTGTHQGLRASIFKMMLRLSRSAGLHPKCLTIQDVEVLGHHPVGGGAFGDVWKGRKGESIVCLKVLRAFTAAEVEQALKDYMQEAIVWRQLDHPNLLPFLGIYYMDDEDDDLRRVCLVSPWMERGNLVNFMKKNPELVNTKSLAFDVACGLSYLHDMKIVHGDLKGVRFGFYYFQMLAQYLRSQLNILITPDLRASIDKSFEGNNTVACA</sequence>
<proteinExistence type="predicted"/>
<keyword evidence="3" id="KW-1185">Reference proteome</keyword>
<organism evidence="2 3">
    <name type="scientific">Marasmius tenuissimus</name>
    <dbReference type="NCBI Taxonomy" id="585030"/>
    <lineage>
        <taxon>Eukaryota</taxon>
        <taxon>Fungi</taxon>
        <taxon>Dikarya</taxon>
        <taxon>Basidiomycota</taxon>
        <taxon>Agaricomycotina</taxon>
        <taxon>Agaricomycetes</taxon>
        <taxon>Agaricomycetidae</taxon>
        <taxon>Agaricales</taxon>
        <taxon>Marasmiineae</taxon>
        <taxon>Marasmiaceae</taxon>
        <taxon>Marasmius</taxon>
    </lineage>
</organism>
<dbReference type="InterPro" id="IPR011009">
    <property type="entry name" value="Kinase-like_dom_sf"/>
</dbReference>
<protein>
    <recommendedName>
        <fullName evidence="1">Protein kinase domain-containing protein</fullName>
    </recommendedName>
</protein>
<dbReference type="InterPro" id="IPR001245">
    <property type="entry name" value="Ser-Thr/Tyr_kinase_cat_dom"/>
</dbReference>
<name>A0ABR2Z8D2_9AGAR</name>
<evidence type="ECO:0000313" key="2">
    <source>
        <dbReference type="EMBL" id="KAL0057121.1"/>
    </source>
</evidence>
<evidence type="ECO:0000259" key="1">
    <source>
        <dbReference type="PROSITE" id="PS50011"/>
    </source>
</evidence>
<dbReference type="EMBL" id="JBBXMP010000680">
    <property type="protein sequence ID" value="KAL0057121.1"/>
    <property type="molecule type" value="Genomic_DNA"/>
</dbReference>
<dbReference type="PANTHER" id="PTHR44329">
    <property type="entry name" value="SERINE/THREONINE-PROTEIN KINASE TNNI3K-RELATED"/>
    <property type="match status" value="1"/>
</dbReference>
<dbReference type="InterPro" id="IPR000719">
    <property type="entry name" value="Prot_kinase_dom"/>
</dbReference>
<dbReference type="InterPro" id="IPR051681">
    <property type="entry name" value="Ser/Thr_Kinases-Pseudokinases"/>
</dbReference>
<reference evidence="2 3" key="1">
    <citation type="submission" date="2024-05" db="EMBL/GenBank/DDBJ databases">
        <title>A draft genome resource for the thread blight pathogen Marasmius tenuissimus strain MS-2.</title>
        <authorList>
            <person name="Yulfo-Soto G.E."/>
            <person name="Baruah I.K."/>
            <person name="Amoako-Attah I."/>
            <person name="Bukari Y."/>
            <person name="Meinhardt L.W."/>
            <person name="Bailey B.A."/>
            <person name="Cohen S.P."/>
        </authorList>
    </citation>
    <scope>NUCLEOTIDE SEQUENCE [LARGE SCALE GENOMIC DNA]</scope>
    <source>
        <strain evidence="2 3">MS-2</strain>
    </source>
</reference>
<accession>A0ABR2Z8D2</accession>
<dbReference type="SUPFAM" id="SSF56112">
    <property type="entry name" value="Protein kinase-like (PK-like)"/>
    <property type="match status" value="1"/>
</dbReference>
<dbReference type="Proteomes" id="UP001437256">
    <property type="component" value="Unassembled WGS sequence"/>
</dbReference>
<evidence type="ECO:0000313" key="3">
    <source>
        <dbReference type="Proteomes" id="UP001437256"/>
    </source>
</evidence>
<feature type="domain" description="Protein kinase" evidence="1">
    <location>
        <begin position="80"/>
        <end position="253"/>
    </location>
</feature>
<gene>
    <name evidence="2" type="ORF">AAF712_016252</name>
</gene>